<organism evidence="5 6">
    <name type="scientific">Gossypium tomentosum</name>
    <name type="common">Hawaiian cotton</name>
    <name type="synonym">Gossypium sandvicense</name>
    <dbReference type="NCBI Taxonomy" id="34277"/>
    <lineage>
        <taxon>Eukaryota</taxon>
        <taxon>Viridiplantae</taxon>
        <taxon>Streptophyta</taxon>
        <taxon>Embryophyta</taxon>
        <taxon>Tracheophyta</taxon>
        <taxon>Spermatophyta</taxon>
        <taxon>Magnoliopsida</taxon>
        <taxon>eudicotyledons</taxon>
        <taxon>Gunneridae</taxon>
        <taxon>Pentapetalae</taxon>
        <taxon>rosids</taxon>
        <taxon>malvids</taxon>
        <taxon>Malvales</taxon>
        <taxon>Malvaceae</taxon>
        <taxon>Malvoideae</taxon>
        <taxon>Gossypium</taxon>
    </lineage>
</organism>
<dbReference type="Proteomes" id="UP000322667">
    <property type="component" value="Chromosome A10"/>
</dbReference>
<keyword evidence="2" id="KW-0804">Transcription</keyword>
<evidence type="ECO:0000313" key="5">
    <source>
        <dbReference type="EMBL" id="TYI07770.1"/>
    </source>
</evidence>
<sequence>MSSITWILVWVSDTYMCPTWICSILYVSYMDMFNSLKFFHVFAGLCRVVISTSMSKHASDMGVEHRKMSTKDKRNLGAAIARLSTEDLNKALEIIAQSNPGLQAMAEEVEIDIDAQSESTLWRLNFFVKDVFEGCDKSTAGNNKKKWKKEICDAIAQTIKKKSKKPSS</sequence>
<evidence type="ECO:0000313" key="6">
    <source>
        <dbReference type="Proteomes" id="UP000322667"/>
    </source>
</evidence>
<keyword evidence="3" id="KW-0812">Transmembrane</keyword>
<dbReference type="Pfam" id="PF17035">
    <property type="entry name" value="BET"/>
    <property type="match status" value="1"/>
</dbReference>
<evidence type="ECO:0000256" key="1">
    <source>
        <dbReference type="ARBA" id="ARBA00023015"/>
    </source>
</evidence>
<evidence type="ECO:0000256" key="3">
    <source>
        <dbReference type="SAM" id="Phobius"/>
    </source>
</evidence>
<evidence type="ECO:0000256" key="2">
    <source>
        <dbReference type="ARBA" id="ARBA00023163"/>
    </source>
</evidence>
<dbReference type="Gene3D" id="1.20.1270.220">
    <property type="match status" value="1"/>
</dbReference>
<dbReference type="PROSITE" id="PS51525">
    <property type="entry name" value="NET"/>
    <property type="match status" value="1"/>
</dbReference>
<feature type="domain" description="NET" evidence="4">
    <location>
        <begin position="58"/>
        <end position="139"/>
    </location>
</feature>
<dbReference type="InterPro" id="IPR038336">
    <property type="entry name" value="NET_sf"/>
</dbReference>
<dbReference type="InterPro" id="IPR027353">
    <property type="entry name" value="NET_dom"/>
</dbReference>
<keyword evidence="1" id="KW-0805">Transcription regulation</keyword>
<dbReference type="AlphaFoldDB" id="A0A5D2NZH7"/>
<evidence type="ECO:0000259" key="4">
    <source>
        <dbReference type="PROSITE" id="PS51525"/>
    </source>
</evidence>
<accession>A0A5D2NZH7</accession>
<keyword evidence="3" id="KW-1133">Transmembrane helix</keyword>
<dbReference type="EMBL" id="CM017619">
    <property type="protein sequence ID" value="TYI07770.1"/>
    <property type="molecule type" value="Genomic_DNA"/>
</dbReference>
<reference evidence="5 6" key="1">
    <citation type="submission" date="2019-07" db="EMBL/GenBank/DDBJ databases">
        <title>WGS assembly of Gossypium tomentosum.</title>
        <authorList>
            <person name="Chen Z.J."/>
            <person name="Sreedasyam A."/>
            <person name="Ando A."/>
            <person name="Song Q."/>
            <person name="De L."/>
            <person name="Hulse-Kemp A."/>
            <person name="Ding M."/>
            <person name="Ye W."/>
            <person name="Kirkbride R."/>
            <person name="Jenkins J."/>
            <person name="Plott C."/>
            <person name="Lovell J."/>
            <person name="Lin Y.-M."/>
            <person name="Vaughn R."/>
            <person name="Liu B."/>
            <person name="Li W."/>
            <person name="Simpson S."/>
            <person name="Scheffler B."/>
            <person name="Saski C."/>
            <person name="Grover C."/>
            <person name="Hu G."/>
            <person name="Conover J."/>
            <person name="Carlson J."/>
            <person name="Shu S."/>
            <person name="Boston L."/>
            <person name="Williams M."/>
            <person name="Peterson D."/>
            <person name="Mcgee K."/>
            <person name="Jones D."/>
            <person name="Wendel J."/>
            <person name="Stelly D."/>
            <person name="Grimwood J."/>
            <person name="Schmutz J."/>
        </authorList>
    </citation>
    <scope>NUCLEOTIDE SEQUENCE [LARGE SCALE GENOMIC DNA]</scope>
    <source>
        <strain evidence="5">7179.01</strain>
    </source>
</reference>
<feature type="transmembrane region" description="Helical" evidence="3">
    <location>
        <begin position="6"/>
        <end position="29"/>
    </location>
</feature>
<dbReference type="PANTHER" id="PTHR45926">
    <property type="entry name" value="OSJNBA0053K19.4 PROTEIN"/>
    <property type="match status" value="1"/>
</dbReference>
<proteinExistence type="predicted"/>
<name>A0A5D2NZH7_GOSTO</name>
<keyword evidence="3" id="KW-0472">Membrane</keyword>
<protein>
    <recommendedName>
        <fullName evidence="4">NET domain-containing protein</fullName>
    </recommendedName>
</protein>
<keyword evidence="6" id="KW-1185">Reference proteome</keyword>
<gene>
    <name evidence="5" type="ORF">ES332_A10G248500v1</name>
</gene>